<gene>
    <name evidence="11" type="primary">aroK</name>
    <name evidence="13" type="ORF">AFA91_24670</name>
</gene>
<dbReference type="InterPro" id="IPR000623">
    <property type="entry name" value="Shikimate_kinase/TSH1"/>
</dbReference>
<evidence type="ECO:0000256" key="10">
    <source>
        <dbReference type="ARBA" id="ARBA00048567"/>
    </source>
</evidence>
<dbReference type="GO" id="GO:0009423">
    <property type="term" value="P:chorismate biosynthetic process"/>
    <property type="evidence" value="ECO:0007669"/>
    <property type="project" value="UniProtKB-UniRule"/>
</dbReference>
<evidence type="ECO:0000256" key="9">
    <source>
        <dbReference type="ARBA" id="ARBA00023141"/>
    </source>
</evidence>
<sequence>MAPRAVLVGLPGSGKSTIGRRLAKALDVSMLDTDAVIEETTGRTIADIFATDGEKEFRRIEEDVIRTALQTHDGVLSLGGGAVTTPGVREALAGHTVVYLEISAAEGVRRTGGSTVRPLLAGGDRAEKYRRLMAERVPLYRKVATIRVNTNRRNPGAVVRTIVARMENPQRAKPVTAAGAVRAGRPRRRRRPPWRRSSAAKDGAAEPAADKQADTRPGGDPGARAATKTTVDKATPTPAALAARNVERHND</sequence>
<feature type="binding site" evidence="11">
    <location>
        <position position="80"/>
    </location>
    <ligand>
        <name>substrate</name>
    </ligand>
</feature>
<dbReference type="HAMAP" id="MF_00109">
    <property type="entry name" value="Shikimate_kinase"/>
    <property type="match status" value="1"/>
</dbReference>
<dbReference type="Gene3D" id="3.40.50.300">
    <property type="entry name" value="P-loop containing nucleotide triphosphate hydrolases"/>
    <property type="match status" value="1"/>
</dbReference>
<keyword evidence="7 11" id="KW-0418">Kinase</keyword>
<feature type="compositionally biased region" description="Basic residues" evidence="12">
    <location>
        <begin position="184"/>
        <end position="194"/>
    </location>
</feature>
<dbReference type="PATRIC" id="fig|134601.6.peg.5100"/>
<dbReference type="STRING" id="134601.AFA91_24670"/>
<organism evidence="13 14">
    <name type="scientific">Mycolicibacterium goodii</name>
    <name type="common">Mycobacterium goodii</name>
    <dbReference type="NCBI Taxonomy" id="134601"/>
    <lineage>
        <taxon>Bacteria</taxon>
        <taxon>Bacillati</taxon>
        <taxon>Actinomycetota</taxon>
        <taxon>Actinomycetes</taxon>
        <taxon>Mycobacteriales</taxon>
        <taxon>Mycobacteriaceae</taxon>
        <taxon>Mycolicibacterium</taxon>
    </lineage>
</organism>
<dbReference type="PROSITE" id="PS01128">
    <property type="entry name" value="SHIKIMATE_KINASE"/>
    <property type="match status" value="1"/>
</dbReference>
<feature type="binding site" evidence="11">
    <location>
        <position position="58"/>
    </location>
    <ligand>
        <name>substrate</name>
    </ligand>
</feature>
<dbReference type="KEGG" id="mgo:AFA91_24670"/>
<feature type="binding site" evidence="11">
    <location>
        <position position="16"/>
    </location>
    <ligand>
        <name>Mg(2+)</name>
        <dbReference type="ChEBI" id="CHEBI:18420"/>
    </ligand>
</feature>
<feature type="binding site" evidence="11">
    <location>
        <position position="117"/>
    </location>
    <ligand>
        <name>ATP</name>
        <dbReference type="ChEBI" id="CHEBI:30616"/>
    </ligand>
</feature>
<keyword evidence="11" id="KW-0963">Cytoplasm</keyword>
<feature type="binding site" evidence="11">
    <location>
        <position position="34"/>
    </location>
    <ligand>
        <name>substrate</name>
    </ligand>
</feature>
<comment type="function">
    <text evidence="11">Catalyzes the specific phosphorylation of the 3-hydroxyl group of shikimic acid using ATP as a cosubstrate.</text>
</comment>
<dbReference type="OrthoDB" id="9800332at2"/>
<dbReference type="InterPro" id="IPR031322">
    <property type="entry name" value="Shikimate/glucono_kinase"/>
</dbReference>
<keyword evidence="11" id="KW-0460">Magnesium</keyword>
<feature type="compositionally biased region" description="Low complexity" evidence="12">
    <location>
        <begin position="195"/>
        <end position="207"/>
    </location>
</feature>
<dbReference type="InterPro" id="IPR023000">
    <property type="entry name" value="Shikimate_kinase_CS"/>
</dbReference>
<dbReference type="GO" id="GO:0005829">
    <property type="term" value="C:cytosol"/>
    <property type="evidence" value="ECO:0007669"/>
    <property type="project" value="TreeGrafter"/>
</dbReference>
<feature type="binding site" evidence="11">
    <location>
        <begin position="12"/>
        <end position="17"/>
    </location>
    <ligand>
        <name>ATP</name>
        <dbReference type="ChEBI" id="CHEBI:30616"/>
    </ligand>
</feature>
<evidence type="ECO:0000256" key="8">
    <source>
        <dbReference type="ARBA" id="ARBA00022840"/>
    </source>
</evidence>
<keyword evidence="4 11" id="KW-0028">Amino-acid biosynthesis</keyword>
<comment type="subcellular location">
    <subcellularLocation>
        <location evidence="11">Cytoplasm</location>
    </subcellularLocation>
</comment>
<dbReference type="GO" id="GO:0009073">
    <property type="term" value="P:aromatic amino acid family biosynthetic process"/>
    <property type="evidence" value="ECO:0007669"/>
    <property type="project" value="UniProtKB-KW"/>
</dbReference>
<evidence type="ECO:0000313" key="13">
    <source>
        <dbReference type="EMBL" id="AKS34557.1"/>
    </source>
</evidence>
<evidence type="ECO:0000256" key="2">
    <source>
        <dbReference type="ARBA" id="ARBA00006997"/>
    </source>
</evidence>
<dbReference type="RefSeq" id="WP_049747012.1">
    <property type="nucleotide sequence ID" value="NZ_CP012150.1"/>
</dbReference>
<dbReference type="GO" id="GO:0008652">
    <property type="term" value="P:amino acid biosynthetic process"/>
    <property type="evidence" value="ECO:0007669"/>
    <property type="project" value="UniProtKB-KW"/>
</dbReference>
<dbReference type="PANTHER" id="PTHR21087">
    <property type="entry name" value="SHIKIMATE KINASE"/>
    <property type="match status" value="1"/>
</dbReference>
<dbReference type="GO" id="GO:0004765">
    <property type="term" value="F:shikimate kinase activity"/>
    <property type="evidence" value="ECO:0007669"/>
    <property type="project" value="UniProtKB-UniRule"/>
</dbReference>
<keyword evidence="11" id="KW-0479">Metal-binding</keyword>
<comment type="catalytic activity">
    <reaction evidence="10 11">
        <text>shikimate + ATP = 3-phosphoshikimate + ADP + H(+)</text>
        <dbReference type="Rhea" id="RHEA:13121"/>
        <dbReference type="ChEBI" id="CHEBI:15378"/>
        <dbReference type="ChEBI" id="CHEBI:30616"/>
        <dbReference type="ChEBI" id="CHEBI:36208"/>
        <dbReference type="ChEBI" id="CHEBI:145989"/>
        <dbReference type="ChEBI" id="CHEBI:456216"/>
        <dbReference type="EC" id="2.7.1.71"/>
    </reaction>
</comment>
<comment type="pathway">
    <text evidence="1 11">Metabolic intermediate biosynthesis; chorismate biosynthesis; chorismate from D-erythrose 4-phosphate and phosphoenolpyruvate: step 5/7.</text>
</comment>
<dbReference type="CDD" id="cd00464">
    <property type="entry name" value="SK"/>
    <property type="match status" value="1"/>
</dbReference>
<evidence type="ECO:0000256" key="7">
    <source>
        <dbReference type="ARBA" id="ARBA00022777"/>
    </source>
</evidence>
<name>A0A0K0XB20_MYCGD</name>
<keyword evidence="9 11" id="KW-0057">Aromatic amino acid biosynthesis</keyword>
<feature type="region of interest" description="Disordered" evidence="12">
    <location>
        <begin position="169"/>
        <end position="251"/>
    </location>
</feature>
<dbReference type="Proteomes" id="UP000062255">
    <property type="component" value="Chromosome"/>
</dbReference>
<dbReference type="SUPFAM" id="SSF52540">
    <property type="entry name" value="P-loop containing nucleoside triphosphate hydrolases"/>
    <property type="match status" value="1"/>
</dbReference>
<comment type="subunit">
    <text evidence="11">Monomer.</text>
</comment>
<dbReference type="PANTHER" id="PTHR21087:SF16">
    <property type="entry name" value="SHIKIMATE KINASE 1, CHLOROPLASTIC"/>
    <property type="match status" value="1"/>
</dbReference>
<dbReference type="GO" id="GO:0000287">
    <property type="term" value="F:magnesium ion binding"/>
    <property type="evidence" value="ECO:0007669"/>
    <property type="project" value="UniProtKB-UniRule"/>
</dbReference>
<feature type="binding site" evidence="11">
    <location>
        <position position="153"/>
    </location>
    <ligand>
        <name>ATP</name>
        <dbReference type="ChEBI" id="CHEBI:30616"/>
    </ligand>
</feature>
<dbReference type="GO" id="GO:0005524">
    <property type="term" value="F:ATP binding"/>
    <property type="evidence" value="ECO:0007669"/>
    <property type="project" value="UniProtKB-UniRule"/>
</dbReference>
<dbReference type="InterPro" id="IPR027417">
    <property type="entry name" value="P-loop_NTPase"/>
</dbReference>
<dbReference type="EMBL" id="CP012150">
    <property type="protein sequence ID" value="AKS34557.1"/>
    <property type="molecule type" value="Genomic_DNA"/>
</dbReference>
<evidence type="ECO:0000256" key="3">
    <source>
        <dbReference type="ARBA" id="ARBA00012154"/>
    </source>
</evidence>
<keyword evidence="5 11" id="KW-0808">Transferase</keyword>
<evidence type="ECO:0000256" key="4">
    <source>
        <dbReference type="ARBA" id="ARBA00022605"/>
    </source>
</evidence>
<feature type="binding site" evidence="11">
    <location>
        <position position="136"/>
    </location>
    <ligand>
        <name>substrate</name>
    </ligand>
</feature>
<evidence type="ECO:0000256" key="1">
    <source>
        <dbReference type="ARBA" id="ARBA00004842"/>
    </source>
</evidence>
<evidence type="ECO:0000256" key="11">
    <source>
        <dbReference type="HAMAP-Rule" id="MF_00109"/>
    </source>
</evidence>
<evidence type="ECO:0000313" key="14">
    <source>
        <dbReference type="Proteomes" id="UP000062255"/>
    </source>
</evidence>
<reference evidence="13 14" key="1">
    <citation type="submission" date="2015-07" db="EMBL/GenBank/DDBJ databases">
        <title>Complete genome sequence of Mycobacterium goodii X7B, a facultative thermophilic biodesulfurizing bacterium.</title>
        <authorList>
            <person name="Yu B."/>
            <person name="Li F."/>
            <person name="Xu P."/>
        </authorList>
    </citation>
    <scope>NUCLEOTIDE SEQUENCE [LARGE SCALE GENOMIC DNA]</scope>
    <source>
        <strain evidence="13 14">X7B</strain>
    </source>
</reference>
<comment type="similarity">
    <text evidence="2 11">Belongs to the shikimate kinase family.</text>
</comment>
<accession>A0A0K0XB20</accession>
<dbReference type="UniPathway" id="UPA00053">
    <property type="reaction ID" value="UER00088"/>
</dbReference>
<dbReference type="AlphaFoldDB" id="A0A0K0XB20"/>
<dbReference type="Pfam" id="PF01202">
    <property type="entry name" value="SKI"/>
    <property type="match status" value="1"/>
</dbReference>
<dbReference type="EC" id="2.7.1.71" evidence="3 11"/>
<proteinExistence type="inferred from homology"/>
<dbReference type="PRINTS" id="PR01100">
    <property type="entry name" value="SHIKIMTKNASE"/>
</dbReference>
<evidence type="ECO:0000256" key="6">
    <source>
        <dbReference type="ARBA" id="ARBA00022741"/>
    </source>
</evidence>
<evidence type="ECO:0000256" key="5">
    <source>
        <dbReference type="ARBA" id="ARBA00022679"/>
    </source>
</evidence>
<evidence type="ECO:0000256" key="12">
    <source>
        <dbReference type="SAM" id="MobiDB-lite"/>
    </source>
</evidence>
<protein>
    <recommendedName>
        <fullName evidence="3 11">Shikimate kinase</fullName>
        <shortName evidence="11">SK</shortName>
        <ecNumber evidence="3 11">2.7.1.71</ecNumber>
    </recommendedName>
</protein>
<keyword evidence="6 11" id="KW-0547">Nucleotide-binding</keyword>
<keyword evidence="8 11" id="KW-0067">ATP-binding</keyword>
<comment type="cofactor">
    <cofactor evidence="11">
        <name>Mg(2+)</name>
        <dbReference type="ChEBI" id="CHEBI:18420"/>
    </cofactor>
    <text evidence="11">Binds 1 Mg(2+) ion per subunit.</text>
</comment>